<reference evidence="2 3" key="1">
    <citation type="journal article" date="2015" name="Genome Biol. Evol.">
        <title>Comparative Genomics of a Bacterivorous Green Alga Reveals Evolutionary Causalities and Consequences of Phago-Mixotrophic Mode of Nutrition.</title>
        <authorList>
            <person name="Burns J.A."/>
            <person name="Paasch A."/>
            <person name="Narechania A."/>
            <person name="Kim E."/>
        </authorList>
    </citation>
    <scope>NUCLEOTIDE SEQUENCE [LARGE SCALE GENOMIC DNA]</scope>
    <source>
        <strain evidence="2 3">PLY_AMNH</strain>
    </source>
</reference>
<protein>
    <submittedName>
        <fullName evidence="2">Uncharacterized protein</fullName>
    </submittedName>
</protein>
<name>A0AAE0BBK0_9CHLO</name>
<proteinExistence type="predicted"/>
<gene>
    <name evidence="2" type="ORF">CYMTET_56302</name>
</gene>
<accession>A0AAE0BBK0</accession>
<sequence>MGLVDAHMLDVGRSRKDLKSSAQRSKRRTSFTWRRTGRSRQRRKTQLRRSGGPSVRCLGRRLAAGEQQHEQQQEAPPSLMEDSAESDSDASRCSSATAASMEDLITASESSERGLTEAENEAQELDREYMAYLRLRPDYDGAPLHRRGYKLSAEELGNYADNLMNS</sequence>
<evidence type="ECO:0000313" key="3">
    <source>
        <dbReference type="Proteomes" id="UP001190700"/>
    </source>
</evidence>
<feature type="region of interest" description="Disordered" evidence="1">
    <location>
        <begin position="1"/>
        <end position="122"/>
    </location>
</feature>
<feature type="compositionally biased region" description="Basic residues" evidence="1">
    <location>
        <begin position="24"/>
        <end position="47"/>
    </location>
</feature>
<dbReference type="AlphaFoldDB" id="A0AAE0BBK0"/>
<dbReference type="EMBL" id="LGRX02035721">
    <property type="protein sequence ID" value="KAK3233402.1"/>
    <property type="molecule type" value="Genomic_DNA"/>
</dbReference>
<organism evidence="2 3">
    <name type="scientific">Cymbomonas tetramitiformis</name>
    <dbReference type="NCBI Taxonomy" id="36881"/>
    <lineage>
        <taxon>Eukaryota</taxon>
        <taxon>Viridiplantae</taxon>
        <taxon>Chlorophyta</taxon>
        <taxon>Pyramimonadophyceae</taxon>
        <taxon>Pyramimonadales</taxon>
        <taxon>Pyramimonadaceae</taxon>
        <taxon>Cymbomonas</taxon>
    </lineage>
</organism>
<evidence type="ECO:0000256" key="1">
    <source>
        <dbReference type="SAM" id="MobiDB-lite"/>
    </source>
</evidence>
<feature type="compositionally biased region" description="Basic and acidic residues" evidence="1">
    <location>
        <begin position="7"/>
        <end position="19"/>
    </location>
</feature>
<keyword evidence="3" id="KW-1185">Reference proteome</keyword>
<evidence type="ECO:0000313" key="2">
    <source>
        <dbReference type="EMBL" id="KAK3233402.1"/>
    </source>
</evidence>
<comment type="caution">
    <text evidence="2">The sequence shown here is derived from an EMBL/GenBank/DDBJ whole genome shotgun (WGS) entry which is preliminary data.</text>
</comment>
<feature type="compositionally biased region" description="Low complexity" evidence="1">
    <location>
        <begin position="91"/>
        <end position="100"/>
    </location>
</feature>
<dbReference type="Proteomes" id="UP001190700">
    <property type="component" value="Unassembled WGS sequence"/>
</dbReference>